<evidence type="ECO:0000313" key="2">
    <source>
        <dbReference type="EMBL" id="AOS47102.1"/>
    </source>
</evidence>
<dbReference type="InterPro" id="IPR016181">
    <property type="entry name" value="Acyl_CoA_acyltransferase"/>
</dbReference>
<keyword evidence="3" id="KW-1185">Reference proteome</keyword>
<accession>A0A1D8B1V9</accession>
<proteinExistence type="predicted"/>
<sequence>MRIRPAGLDDMDFIESAYDHARAFMRRNGNADQWPAHYPSRIDAQDDIARGRCFLVEDDEGPLAVFAFGPGPESDYASIDGAWRAETPYHVIHRLASVRGTGVARAAFAFCAERSPHLRCDTHADNVPMRRALESFGFQPCGTVMVCGRFPREAYDWVAA</sequence>
<dbReference type="EMBL" id="CP017298">
    <property type="protein sequence ID" value="AOS47102.1"/>
    <property type="molecule type" value="Genomic_DNA"/>
</dbReference>
<dbReference type="AlphaFoldDB" id="A0A1D8B1V9"/>
<dbReference type="Proteomes" id="UP000095214">
    <property type="component" value="Chromosome"/>
</dbReference>
<gene>
    <name evidence="2" type="ORF">BH719_03875</name>
</gene>
<dbReference type="PROSITE" id="PS51186">
    <property type="entry name" value="GNAT"/>
    <property type="match status" value="1"/>
</dbReference>
<dbReference type="GO" id="GO:0016747">
    <property type="term" value="F:acyltransferase activity, transferring groups other than amino-acyl groups"/>
    <property type="evidence" value="ECO:0007669"/>
    <property type="project" value="InterPro"/>
</dbReference>
<protein>
    <submittedName>
        <fullName evidence="2">GNAT family acetyltransferase</fullName>
    </submittedName>
</protein>
<dbReference type="OrthoDB" id="9796381at2"/>
<dbReference type="SUPFAM" id="SSF55729">
    <property type="entry name" value="Acyl-CoA N-acyltransferases (Nat)"/>
    <property type="match status" value="1"/>
</dbReference>
<dbReference type="STRING" id="178339.BH719_03875"/>
<reference evidence="2 3" key="1">
    <citation type="submission" date="2016-09" db="EMBL/GenBank/DDBJ databases">
        <title>Complete genome sequence of Actinomyces hongkongensis HKU8.</title>
        <authorList>
            <person name="Gao Y.-X."/>
            <person name="Zhou Y.-Y."/>
            <person name="Xie Y."/>
            <person name="Wang M."/>
            <person name="Wang S.-J."/>
            <person name="Shen S.-G."/>
        </authorList>
    </citation>
    <scope>NUCLEOTIDE SEQUENCE [LARGE SCALE GENOMIC DNA]</scope>
    <source>
        <strain evidence="2 3">HKU8</strain>
    </source>
</reference>
<dbReference type="Gene3D" id="3.40.630.30">
    <property type="match status" value="1"/>
</dbReference>
<evidence type="ECO:0000313" key="3">
    <source>
        <dbReference type="Proteomes" id="UP000095214"/>
    </source>
</evidence>
<dbReference type="KEGG" id="phon:BH719_03875"/>
<dbReference type="Pfam" id="PF00583">
    <property type="entry name" value="Acetyltransf_1"/>
    <property type="match status" value="1"/>
</dbReference>
<dbReference type="InterPro" id="IPR000182">
    <property type="entry name" value="GNAT_dom"/>
</dbReference>
<evidence type="ECO:0000259" key="1">
    <source>
        <dbReference type="PROSITE" id="PS51186"/>
    </source>
</evidence>
<organism evidence="2 3">
    <name type="scientific">Pauljensenia hongkongensis</name>
    <dbReference type="NCBI Taxonomy" id="178339"/>
    <lineage>
        <taxon>Bacteria</taxon>
        <taxon>Bacillati</taxon>
        <taxon>Actinomycetota</taxon>
        <taxon>Actinomycetes</taxon>
        <taxon>Actinomycetales</taxon>
        <taxon>Actinomycetaceae</taxon>
        <taxon>Pauljensenia</taxon>
    </lineage>
</organism>
<name>A0A1D8B1V9_9ACTO</name>
<feature type="domain" description="N-acetyltransferase" evidence="1">
    <location>
        <begin position="1"/>
        <end position="160"/>
    </location>
</feature>
<dbReference type="RefSeq" id="WP_009743448.1">
    <property type="nucleotide sequence ID" value="NZ_CP017298.1"/>
</dbReference>
<keyword evidence="2" id="KW-0808">Transferase</keyword>